<evidence type="ECO:0000313" key="3">
    <source>
        <dbReference type="Proteomes" id="UP000298138"/>
    </source>
</evidence>
<dbReference type="EMBL" id="ML220132">
    <property type="protein sequence ID" value="TGZ79334.1"/>
    <property type="molecule type" value="Genomic_DNA"/>
</dbReference>
<proteinExistence type="predicted"/>
<dbReference type="InParanoid" id="A0A4V6RHD2"/>
<feature type="chain" id="PRO_5020226855" description="Ig-like domain-containing protein" evidence="1">
    <location>
        <begin position="34"/>
        <end position="376"/>
    </location>
</feature>
<accession>A0A4V6RHD2</accession>
<protein>
    <recommendedName>
        <fullName evidence="4">Ig-like domain-containing protein</fullName>
    </recommendedName>
</protein>
<name>A0A4V6RHD2_9PEZI</name>
<evidence type="ECO:0000313" key="2">
    <source>
        <dbReference type="EMBL" id="TGZ79334.1"/>
    </source>
</evidence>
<dbReference type="Proteomes" id="UP000298138">
    <property type="component" value="Unassembled WGS sequence"/>
</dbReference>
<dbReference type="AlphaFoldDB" id="A0A4V6RHD2"/>
<keyword evidence="3" id="KW-1185">Reference proteome</keyword>
<evidence type="ECO:0008006" key="4">
    <source>
        <dbReference type="Google" id="ProtNLM"/>
    </source>
</evidence>
<reference evidence="2 3" key="1">
    <citation type="submission" date="2019-04" db="EMBL/GenBank/DDBJ databases">
        <title>Comparative genomics and transcriptomics to analyze fruiting body development in filamentous ascomycetes.</title>
        <authorList>
            <consortium name="DOE Joint Genome Institute"/>
            <person name="Lutkenhaus R."/>
            <person name="Traeger S."/>
            <person name="Breuer J."/>
            <person name="Kuo A."/>
            <person name="Lipzen A."/>
            <person name="Pangilinan J."/>
            <person name="Dilworth D."/>
            <person name="Sandor L."/>
            <person name="Poggeler S."/>
            <person name="Barry K."/>
            <person name="Grigoriev I.V."/>
            <person name="Nowrousian M."/>
        </authorList>
    </citation>
    <scope>NUCLEOTIDE SEQUENCE [LARGE SCALE GENOMIC DNA]</scope>
    <source>
        <strain evidence="2 3">CBS 389.68</strain>
    </source>
</reference>
<gene>
    <name evidence="2" type="ORF">EX30DRAFT_111426</name>
</gene>
<keyword evidence="1" id="KW-0732">Signal</keyword>
<organism evidence="2 3">
    <name type="scientific">Ascodesmis nigricans</name>
    <dbReference type="NCBI Taxonomy" id="341454"/>
    <lineage>
        <taxon>Eukaryota</taxon>
        <taxon>Fungi</taxon>
        <taxon>Dikarya</taxon>
        <taxon>Ascomycota</taxon>
        <taxon>Pezizomycotina</taxon>
        <taxon>Pezizomycetes</taxon>
        <taxon>Pezizales</taxon>
        <taxon>Ascodesmidaceae</taxon>
        <taxon>Ascodesmis</taxon>
    </lineage>
</organism>
<sequence length="376" mass="39921">MRVMRGNRELGLWKAAMLMVVIVAATLVPLTVAQQCRVRTVVLQVSGTALVPKPTTATILTTIVKDNGPPITTTVVKTYTTTVIQGSTITTPVQQGPITKTIITTIHPTTTVTKPTATVAPSGKLTTIVSTIIHASTVQKITTITTTVGATKTTTTKPKPTTHIFTSTIIRPSQPPLLTTITTTKPLTTSTSKSSAKSKTSTFTSTITRPSLPPVLTTVTTTMPLSASSTLPFPTVLPTPTNCLNASTQYPGVSRDLAVAKITEFCSDSRVISRTGWSGGWYVPLKNPNGTFISTTEETKNTGKMVLAYSPFVGKGCEAKEKYPELWVSQSVCTAAFLSALYACDVNNGAVKRGSGLLINCIMFGMNVMRNSTTTK</sequence>
<evidence type="ECO:0000256" key="1">
    <source>
        <dbReference type="SAM" id="SignalP"/>
    </source>
</evidence>
<feature type="signal peptide" evidence="1">
    <location>
        <begin position="1"/>
        <end position="33"/>
    </location>
</feature>